<gene>
    <name evidence="1" type="ORF">GCM10012275_48110</name>
</gene>
<evidence type="ECO:0000313" key="1">
    <source>
        <dbReference type="EMBL" id="GGM71959.1"/>
    </source>
</evidence>
<keyword evidence="2" id="KW-1185">Reference proteome</keyword>
<evidence type="ECO:0000313" key="2">
    <source>
        <dbReference type="Proteomes" id="UP000637578"/>
    </source>
</evidence>
<dbReference type="Proteomes" id="UP000637578">
    <property type="component" value="Unassembled WGS sequence"/>
</dbReference>
<protein>
    <submittedName>
        <fullName evidence="1">Uncharacterized protein</fullName>
    </submittedName>
</protein>
<name>A0A8J3FXY3_9PSEU</name>
<dbReference type="EMBL" id="BMMK01000027">
    <property type="protein sequence ID" value="GGM71959.1"/>
    <property type="molecule type" value="Genomic_DNA"/>
</dbReference>
<accession>A0A8J3FXY3</accession>
<reference evidence="1" key="1">
    <citation type="journal article" date="2014" name="Int. J. Syst. Evol. Microbiol.">
        <title>Complete genome sequence of Corynebacterium casei LMG S-19264T (=DSM 44701T), isolated from a smear-ripened cheese.</title>
        <authorList>
            <consortium name="US DOE Joint Genome Institute (JGI-PGF)"/>
            <person name="Walter F."/>
            <person name="Albersmeier A."/>
            <person name="Kalinowski J."/>
            <person name="Ruckert C."/>
        </authorList>
    </citation>
    <scope>NUCLEOTIDE SEQUENCE</scope>
    <source>
        <strain evidence="1">CGMCC 4.5737</strain>
    </source>
</reference>
<reference evidence="1" key="2">
    <citation type="submission" date="2020-09" db="EMBL/GenBank/DDBJ databases">
        <authorList>
            <person name="Sun Q."/>
            <person name="Zhou Y."/>
        </authorList>
    </citation>
    <scope>NUCLEOTIDE SEQUENCE</scope>
    <source>
        <strain evidence="1">CGMCC 4.5737</strain>
    </source>
</reference>
<organism evidence="1 2">
    <name type="scientific">Longimycelium tulufanense</name>
    <dbReference type="NCBI Taxonomy" id="907463"/>
    <lineage>
        <taxon>Bacteria</taxon>
        <taxon>Bacillati</taxon>
        <taxon>Actinomycetota</taxon>
        <taxon>Actinomycetes</taxon>
        <taxon>Pseudonocardiales</taxon>
        <taxon>Pseudonocardiaceae</taxon>
        <taxon>Longimycelium</taxon>
    </lineage>
</organism>
<dbReference type="AlphaFoldDB" id="A0A8J3FXY3"/>
<comment type="caution">
    <text evidence="1">The sequence shown here is derived from an EMBL/GenBank/DDBJ whole genome shotgun (WGS) entry which is preliminary data.</text>
</comment>
<sequence>MTDEYRKHFRAMGWREIPLPAGAHQDSMCFACTRYNCGHVRVIDMIVISGDYATAHRGVHINSMDAQIAWCYQGRTKNAIEEITALPRG</sequence>
<dbReference type="RefSeq" id="WP_189060684.1">
    <property type="nucleotide sequence ID" value="NZ_BMMK01000027.1"/>
</dbReference>
<proteinExistence type="predicted"/>